<sequence>MRSTKCLRTSFAENSYEISTISLLISTIIAIFLLHNATDTASLIFFQSQSQRSLESVSRPQINWNAIKPITNKSSPFANFRSDKWIIVSISGYPSNSLKKLVKIKGWQAFCIGNSRTPNDWNLKGFYQNSLISTLVQKAFYSFWMIPFLITGICFKWTRLSSGLPTRF</sequence>
<evidence type="ECO:0000313" key="2">
    <source>
        <dbReference type="EMBL" id="GAV77260.1"/>
    </source>
</evidence>
<name>A0A1Q3CAI6_CEPFO</name>
<gene>
    <name evidence="2" type="ORF">CFOL_v3_20731</name>
</gene>
<reference evidence="3" key="1">
    <citation type="submission" date="2016-04" db="EMBL/GenBank/DDBJ databases">
        <title>Cephalotus genome sequencing.</title>
        <authorList>
            <person name="Fukushima K."/>
            <person name="Hasebe M."/>
            <person name="Fang X."/>
        </authorList>
    </citation>
    <scope>NUCLEOTIDE SEQUENCE [LARGE SCALE GENOMIC DNA]</scope>
    <source>
        <strain evidence="3">cv. St1</strain>
    </source>
</reference>
<dbReference type="EMBL" id="BDDD01001595">
    <property type="protein sequence ID" value="GAV77260.1"/>
    <property type="molecule type" value="Genomic_DNA"/>
</dbReference>
<protein>
    <submittedName>
        <fullName evidence="2">Uncharacterized protein</fullName>
    </submittedName>
</protein>
<dbReference type="Proteomes" id="UP000187406">
    <property type="component" value="Unassembled WGS sequence"/>
</dbReference>
<comment type="caution">
    <text evidence="2">The sequence shown here is derived from an EMBL/GenBank/DDBJ whole genome shotgun (WGS) entry which is preliminary data.</text>
</comment>
<feature type="transmembrane region" description="Helical" evidence="1">
    <location>
        <begin position="21"/>
        <end position="46"/>
    </location>
</feature>
<organism evidence="2 3">
    <name type="scientific">Cephalotus follicularis</name>
    <name type="common">Albany pitcher plant</name>
    <dbReference type="NCBI Taxonomy" id="3775"/>
    <lineage>
        <taxon>Eukaryota</taxon>
        <taxon>Viridiplantae</taxon>
        <taxon>Streptophyta</taxon>
        <taxon>Embryophyta</taxon>
        <taxon>Tracheophyta</taxon>
        <taxon>Spermatophyta</taxon>
        <taxon>Magnoliopsida</taxon>
        <taxon>eudicotyledons</taxon>
        <taxon>Gunneridae</taxon>
        <taxon>Pentapetalae</taxon>
        <taxon>rosids</taxon>
        <taxon>fabids</taxon>
        <taxon>Oxalidales</taxon>
        <taxon>Cephalotaceae</taxon>
        <taxon>Cephalotus</taxon>
    </lineage>
</organism>
<dbReference type="InterPro" id="IPR005049">
    <property type="entry name" value="STL-like"/>
</dbReference>
<dbReference type="InParanoid" id="A0A1Q3CAI6"/>
<evidence type="ECO:0000313" key="3">
    <source>
        <dbReference type="Proteomes" id="UP000187406"/>
    </source>
</evidence>
<keyword evidence="1" id="KW-1133">Transmembrane helix</keyword>
<dbReference type="OrthoDB" id="1740039at2759"/>
<keyword evidence="1" id="KW-0472">Membrane</keyword>
<dbReference type="AlphaFoldDB" id="A0A1Q3CAI6"/>
<dbReference type="PANTHER" id="PTHR31362">
    <property type="entry name" value="GLYCOSYLTRANSFERASE STELLO1-RELATED"/>
    <property type="match status" value="1"/>
</dbReference>
<accession>A0A1Q3CAI6</accession>
<keyword evidence="1" id="KW-0812">Transmembrane</keyword>
<dbReference type="STRING" id="3775.A0A1Q3CAI6"/>
<proteinExistence type="predicted"/>
<feature type="transmembrane region" description="Helical" evidence="1">
    <location>
        <begin position="139"/>
        <end position="158"/>
    </location>
</feature>
<dbReference type="PANTHER" id="PTHR31362:SF0">
    <property type="entry name" value="EXOSTOSIN DOMAIN-CONTAINING PROTEIN-RELATED"/>
    <property type="match status" value="1"/>
</dbReference>
<evidence type="ECO:0000256" key="1">
    <source>
        <dbReference type="SAM" id="Phobius"/>
    </source>
</evidence>
<keyword evidence="3" id="KW-1185">Reference proteome</keyword>